<sequence length="990" mass="110122">MLTKRSTGQAARQRLAATYQGLSAGGHDRRGFLRQAGLGGAGLAALGALGPGLSRAQTPSRDAPSTVVQDGPVPITRIKNVCTHCSVGCSVIAEVQNGVWTGQEPAFESPINRGTHCAKGASVRELTHGDRRLKYPMKLVDGQWRRLSWDQAMAEISAKLLEIRQRSTPEAVFWLGSAKFTNEAAYLFRKFGAFWGTNNTDHQARICHSTTVAGVANTFGYGAQTNSYNDIRNSKTMIVMGGNPAESHPIATQHILAGRELNRSNFFVVDPRFTRTAAHATDYVRIRPGTDIPIIWGMLWHIFENGWEDKEFIAQRVHGMDEIRREVTKWHPREVERVTGVPEAQLKRMAQVFATQKPATLIWCMGATQKTVGTANVRAFSILCMATGNVGKSGTGCNIFRGHTNVQGATDMGLDITTLPAYYGLDEAAWRHWCRVWQVDYDWMVSRFDSKKLMETPGIPSTRWFDAVVLPRDQVEQPSNFKALVIMGHGGNTVTRMPEAVKAMEQLELLVVCDPVPTSYASMSNRRNGTYLLPICTSFETVGSRTASNRSLQWGEKVVDPIFESRNDYDVMYDLARRLGFADQLFKNIKVENGQVVVEDILREINRGAWALGYTGQSPERLRLHMANQQHFDITTLRGAKGSPVEGEVYGLPWPCWGTPEMKHPGTHILYDTSLHVKEGGGTFRARFGVERNGQTLLAEGSWSKGSEIQDGYPEFTVAVLRRLGWFDELTEHEKESIRRVGGETIDRVSWSTDLSGGIIRVAMAHGCVPYGNAKARAVAWNLPDPVPMHREPIYTPRTDLIPTPDQAAVMAANPDAPAPAGTYPTLRDRRGFRMPHLGLTVQMRSHTVARDFPIVLTSGRLVEYEGGGEETRSNRWLAELQQDMFVEINTADAAERGIRNAQFVWVLGPESNSRIRVKAMVTDRVGKGVAFMPYHFGGWWQGEDRRRHYPPGSDPIVLGESANTVTTYGYDPVTFMQETKVTLCQIRSA</sequence>
<dbReference type="InterPro" id="IPR027467">
    <property type="entry name" value="MopterinOxRdtase_cofactor_BS"/>
</dbReference>
<comment type="caution">
    <text evidence="13">The sequence shown here is derived from an EMBL/GenBank/DDBJ whole genome shotgun (WGS) entry which is preliminary data.</text>
</comment>
<feature type="domain" description="4Fe-4S Mo/W bis-MGD-type" evidence="12">
    <location>
        <begin position="75"/>
        <end position="131"/>
    </location>
</feature>
<dbReference type="SUPFAM" id="SSF53706">
    <property type="entry name" value="Formate dehydrogenase/DMSO reductase, domains 1-3"/>
    <property type="match status" value="1"/>
</dbReference>
<dbReference type="Pfam" id="PF00384">
    <property type="entry name" value="Molybdopterin"/>
    <property type="match status" value="1"/>
</dbReference>
<dbReference type="InterPro" id="IPR006963">
    <property type="entry name" value="Mopterin_OxRdtase_4Fe-4S_dom"/>
</dbReference>
<keyword evidence="7" id="KW-0479">Metal-binding</keyword>
<dbReference type="InterPro" id="IPR006311">
    <property type="entry name" value="TAT_signal"/>
</dbReference>
<dbReference type="InterPro" id="IPR006656">
    <property type="entry name" value="Mopterin_OxRdtase"/>
</dbReference>
<dbReference type="Gene3D" id="2.20.25.90">
    <property type="entry name" value="ADC-like domains"/>
    <property type="match status" value="1"/>
</dbReference>
<gene>
    <name evidence="13" type="ORF">CKO45_20405</name>
</gene>
<dbReference type="RefSeq" id="WP_133221969.1">
    <property type="nucleotide sequence ID" value="NZ_NRSG01000192.1"/>
</dbReference>
<keyword evidence="10" id="KW-0408">Iron</keyword>
<evidence type="ECO:0000313" key="13">
    <source>
        <dbReference type="EMBL" id="MBK1660588.1"/>
    </source>
</evidence>
<evidence type="ECO:0000256" key="10">
    <source>
        <dbReference type="ARBA" id="ARBA00023004"/>
    </source>
</evidence>
<evidence type="ECO:0000256" key="5">
    <source>
        <dbReference type="ARBA" id="ARBA00022485"/>
    </source>
</evidence>
<evidence type="ECO:0000256" key="1">
    <source>
        <dbReference type="ARBA" id="ARBA00001942"/>
    </source>
</evidence>
<keyword evidence="14" id="KW-1185">Reference proteome</keyword>
<dbReference type="Pfam" id="PF04879">
    <property type="entry name" value="Molybdop_Fe4S4"/>
    <property type="match status" value="1"/>
</dbReference>
<keyword evidence="9" id="KW-0560">Oxidoreductase</keyword>
<evidence type="ECO:0000256" key="6">
    <source>
        <dbReference type="ARBA" id="ARBA00022505"/>
    </source>
</evidence>
<dbReference type="Gene3D" id="3.40.50.740">
    <property type="match status" value="1"/>
</dbReference>
<dbReference type="InterPro" id="IPR009010">
    <property type="entry name" value="Asp_de-COase-like_dom_sf"/>
</dbReference>
<evidence type="ECO:0000256" key="11">
    <source>
        <dbReference type="ARBA" id="ARBA00023014"/>
    </source>
</evidence>
<evidence type="ECO:0000256" key="8">
    <source>
        <dbReference type="ARBA" id="ARBA00022729"/>
    </source>
</evidence>
<comment type="cofactor">
    <cofactor evidence="2">
        <name>[4Fe-4S] cluster</name>
        <dbReference type="ChEBI" id="CHEBI:49883"/>
    </cofactor>
</comment>
<name>A0ABS1D246_9PROT</name>
<evidence type="ECO:0000256" key="7">
    <source>
        <dbReference type="ARBA" id="ARBA00022723"/>
    </source>
</evidence>
<accession>A0ABS1D246</accession>
<evidence type="ECO:0000256" key="3">
    <source>
        <dbReference type="ARBA" id="ARBA00004196"/>
    </source>
</evidence>
<evidence type="ECO:0000256" key="2">
    <source>
        <dbReference type="ARBA" id="ARBA00001966"/>
    </source>
</evidence>
<dbReference type="PROSITE" id="PS00551">
    <property type="entry name" value="MOLYBDOPTERIN_PROK_1"/>
    <property type="match status" value="1"/>
</dbReference>
<dbReference type="Gene3D" id="2.40.40.20">
    <property type="match status" value="1"/>
</dbReference>
<keyword evidence="5" id="KW-0004">4Fe-4S</keyword>
<keyword evidence="6" id="KW-0500">Molybdenum</keyword>
<keyword evidence="8" id="KW-0732">Signal</keyword>
<dbReference type="EMBL" id="NRSG01000192">
    <property type="protein sequence ID" value="MBK1660588.1"/>
    <property type="molecule type" value="Genomic_DNA"/>
</dbReference>
<proteinExistence type="inferred from homology"/>
<dbReference type="PANTHER" id="PTHR43598:SF1">
    <property type="entry name" value="FORMATE DEHYDROGENASE-O MAJOR SUBUNIT"/>
    <property type="match status" value="1"/>
</dbReference>
<dbReference type="PANTHER" id="PTHR43598">
    <property type="entry name" value="TUNGSTEN-CONTAINING FORMYLMETHANOFURAN DEHYDROGENASE 2 SUBUNIT B"/>
    <property type="match status" value="1"/>
</dbReference>
<evidence type="ECO:0000256" key="4">
    <source>
        <dbReference type="ARBA" id="ARBA00010312"/>
    </source>
</evidence>
<evidence type="ECO:0000313" key="14">
    <source>
        <dbReference type="Proteomes" id="UP000697995"/>
    </source>
</evidence>
<protein>
    <submittedName>
        <fullName evidence="13">Formate dehydrogenase</fullName>
    </submittedName>
</protein>
<dbReference type="PROSITE" id="PS51318">
    <property type="entry name" value="TAT"/>
    <property type="match status" value="1"/>
</dbReference>
<dbReference type="SMART" id="SM00926">
    <property type="entry name" value="Molybdop_Fe4S4"/>
    <property type="match status" value="1"/>
</dbReference>
<evidence type="ECO:0000256" key="9">
    <source>
        <dbReference type="ARBA" id="ARBA00023002"/>
    </source>
</evidence>
<dbReference type="InterPro" id="IPR006657">
    <property type="entry name" value="MoPterin_dinucl-bd_dom"/>
</dbReference>
<dbReference type="Pfam" id="PF01568">
    <property type="entry name" value="Molydop_binding"/>
    <property type="match status" value="1"/>
</dbReference>
<reference evidence="13 14" key="1">
    <citation type="journal article" date="2020" name="Microorganisms">
        <title>Osmotic Adaptation and Compatible Solute Biosynthesis of Phototrophic Bacteria as Revealed from Genome Analyses.</title>
        <authorList>
            <person name="Imhoff J.F."/>
            <person name="Rahn T."/>
            <person name="Kunzel S."/>
            <person name="Keller A."/>
            <person name="Neulinger S.C."/>
        </authorList>
    </citation>
    <scope>NUCLEOTIDE SEQUENCE [LARGE SCALE GENOMIC DNA]</scope>
    <source>
        <strain evidence="13 14">DSM 15382</strain>
    </source>
</reference>
<dbReference type="SUPFAM" id="SSF50692">
    <property type="entry name" value="ADC-like"/>
    <property type="match status" value="1"/>
</dbReference>
<comment type="cofactor">
    <cofactor evidence="1">
        <name>Mo-bis(molybdopterin guanine dinucleotide)</name>
        <dbReference type="ChEBI" id="CHEBI:60539"/>
    </cofactor>
</comment>
<dbReference type="PROSITE" id="PS51669">
    <property type="entry name" value="4FE4S_MOW_BIS_MGD"/>
    <property type="match status" value="1"/>
</dbReference>
<keyword evidence="11" id="KW-0411">Iron-sulfur</keyword>
<dbReference type="CDD" id="cd02792">
    <property type="entry name" value="MopB_CT_Formate-Dh-Na-like"/>
    <property type="match status" value="1"/>
</dbReference>
<dbReference type="Proteomes" id="UP000697995">
    <property type="component" value="Unassembled WGS sequence"/>
</dbReference>
<comment type="similarity">
    <text evidence="4">Belongs to the prokaryotic molybdopterin-containing oxidoreductase family.</text>
</comment>
<dbReference type="Gene3D" id="3.40.228.10">
    <property type="entry name" value="Dimethylsulfoxide Reductase, domain 2"/>
    <property type="match status" value="1"/>
</dbReference>
<comment type="subcellular location">
    <subcellularLocation>
        <location evidence="3">Cell envelope</location>
    </subcellularLocation>
</comment>
<organism evidence="13 14">
    <name type="scientific">Paracraurococcus ruber</name>
    <dbReference type="NCBI Taxonomy" id="77675"/>
    <lineage>
        <taxon>Bacteria</taxon>
        <taxon>Pseudomonadati</taxon>
        <taxon>Pseudomonadota</taxon>
        <taxon>Alphaproteobacteria</taxon>
        <taxon>Acetobacterales</taxon>
        <taxon>Roseomonadaceae</taxon>
        <taxon>Paracraurococcus</taxon>
    </lineage>
</organism>
<evidence type="ECO:0000259" key="12">
    <source>
        <dbReference type="PROSITE" id="PS51669"/>
    </source>
</evidence>